<feature type="signal peptide" evidence="1">
    <location>
        <begin position="1"/>
        <end position="17"/>
    </location>
</feature>
<protein>
    <submittedName>
        <fullName evidence="2">Uncharacterized protein</fullName>
    </submittedName>
</protein>
<proteinExistence type="predicted"/>
<evidence type="ECO:0000313" key="2">
    <source>
        <dbReference type="EMBL" id="KAF2748935.1"/>
    </source>
</evidence>
<dbReference type="Proteomes" id="UP000799440">
    <property type="component" value="Unassembled WGS sequence"/>
</dbReference>
<evidence type="ECO:0000313" key="3">
    <source>
        <dbReference type="Proteomes" id="UP000799440"/>
    </source>
</evidence>
<dbReference type="EMBL" id="MU006567">
    <property type="protein sequence ID" value="KAF2748935.1"/>
    <property type="molecule type" value="Genomic_DNA"/>
</dbReference>
<sequence length="91" mass="10286">MKLTFALFTIWMAVVYGQQPLECTKEVVRSDDCAEVINANACYNKYRFRNKQVLTCIDGANDTERAEKACKCCACVGQVMCDWAKSQNVCK</sequence>
<organism evidence="2 3">
    <name type="scientific">Sporormia fimetaria CBS 119925</name>
    <dbReference type="NCBI Taxonomy" id="1340428"/>
    <lineage>
        <taxon>Eukaryota</taxon>
        <taxon>Fungi</taxon>
        <taxon>Dikarya</taxon>
        <taxon>Ascomycota</taxon>
        <taxon>Pezizomycotina</taxon>
        <taxon>Dothideomycetes</taxon>
        <taxon>Pleosporomycetidae</taxon>
        <taxon>Pleosporales</taxon>
        <taxon>Sporormiaceae</taxon>
        <taxon>Sporormia</taxon>
    </lineage>
</organism>
<gene>
    <name evidence="2" type="ORF">M011DRAFT_466061</name>
</gene>
<accession>A0A6A6VED9</accession>
<keyword evidence="3" id="KW-1185">Reference proteome</keyword>
<reference evidence="2" key="1">
    <citation type="journal article" date="2020" name="Stud. Mycol.">
        <title>101 Dothideomycetes genomes: a test case for predicting lifestyles and emergence of pathogens.</title>
        <authorList>
            <person name="Haridas S."/>
            <person name="Albert R."/>
            <person name="Binder M."/>
            <person name="Bloem J."/>
            <person name="Labutti K."/>
            <person name="Salamov A."/>
            <person name="Andreopoulos B."/>
            <person name="Baker S."/>
            <person name="Barry K."/>
            <person name="Bills G."/>
            <person name="Bluhm B."/>
            <person name="Cannon C."/>
            <person name="Castanera R."/>
            <person name="Culley D."/>
            <person name="Daum C."/>
            <person name="Ezra D."/>
            <person name="Gonzalez J."/>
            <person name="Henrissat B."/>
            <person name="Kuo A."/>
            <person name="Liang C."/>
            <person name="Lipzen A."/>
            <person name="Lutzoni F."/>
            <person name="Magnuson J."/>
            <person name="Mondo S."/>
            <person name="Nolan M."/>
            <person name="Ohm R."/>
            <person name="Pangilinan J."/>
            <person name="Park H.-J."/>
            <person name="Ramirez L."/>
            <person name="Alfaro M."/>
            <person name="Sun H."/>
            <person name="Tritt A."/>
            <person name="Yoshinaga Y."/>
            <person name="Zwiers L.-H."/>
            <person name="Turgeon B."/>
            <person name="Goodwin S."/>
            <person name="Spatafora J."/>
            <person name="Crous P."/>
            <person name="Grigoriev I."/>
        </authorList>
    </citation>
    <scope>NUCLEOTIDE SEQUENCE</scope>
    <source>
        <strain evidence="2">CBS 119925</strain>
    </source>
</reference>
<dbReference type="OrthoDB" id="5194348at2759"/>
<dbReference type="AlphaFoldDB" id="A0A6A6VED9"/>
<name>A0A6A6VED9_9PLEO</name>
<feature type="chain" id="PRO_5025510518" evidence="1">
    <location>
        <begin position="18"/>
        <end position="91"/>
    </location>
</feature>
<evidence type="ECO:0000256" key="1">
    <source>
        <dbReference type="SAM" id="SignalP"/>
    </source>
</evidence>
<keyword evidence="1" id="KW-0732">Signal</keyword>